<name>A0A1M5QUG8_9FIRM</name>
<dbReference type="RefSeq" id="WP_073183886.1">
    <property type="nucleotide sequence ID" value="NZ_FQXI01000003.1"/>
</dbReference>
<dbReference type="OrthoDB" id="9801997at2"/>
<accession>A0A1M5QUG8</accession>
<dbReference type="InterPro" id="IPR029032">
    <property type="entry name" value="AhpD-like"/>
</dbReference>
<keyword evidence="1" id="KW-1133">Transmembrane helix</keyword>
<feature type="transmembrane region" description="Helical" evidence="1">
    <location>
        <begin position="173"/>
        <end position="196"/>
    </location>
</feature>
<evidence type="ECO:0000313" key="3">
    <source>
        <dbReference type="EMBL" id="SHH17807.1"/>
    </source>
</evidence>
<reference evidence="3 4" key="1">
    <citation type="submission" date="2016-11" db="EMBL/GenBank/DDBJ databases">
        <authorList>
            <person name="Jaros S."/>
            <person name="Januszkiewicz K."/>
            <person name="Wedrychowicz H."/>
        </authorList>
    </citation>
    <scope>NUCLEOTIDE SEQUENCE [LARGE SCALE GENOMIC DNA]</scope>
    <source>
        <strain evidence="3 4">DSM 21120</strain>
    </source>
</reference>
<dbReference type="Proteomes" id="UP000184032">
    <property type="component" value="Unassembled WGS sequence"/>
</dbReference>
<organism evidence="3 4">
    <name type="scientific">Anaerosphaera aminiphila DSM 21120</name>
    <dbReference type="NCBI Taxonomy" id="1120995"/>
    <lineage>
        <taxon>Bacteria</taxon>
        <taxon>Bacillati</taxon>
        <taxon>Bacillota</taxon>
        <taxon>Tissierellia</taxon>
        <taxon>Tissierellales</taxon>
        <taxon>Peptoniphilaceae</taxon>
        <taxon>Anaerosphaera</taxon>
    </lineage>
</organism>
<dbReference type="Gene3D" id="1.20.1290.10">
    <property type="entry name" value="AhpD-like"/>
    <property type="match status" value="1"/>
</dbReference>
<feature type="domain" description="Carboxymuconolactone decarboxylase-like" evidence="2">
    <location>
        <begin position="37"/>
        <end position="87"/>
    </location>
</feature>
<keyword evidence="3" id="KW-0575">Peroxidase</keyword>
<keyword evidence="3" id="KW-0560">Oxidoreductase</keyword>
<proteinExistence type="predicted"/>
<dbReference type="EMBL" id="FQXI01000003">
    <property type="protein sequence ID" value="SHH17807.1"/>
    <property type="molecule type" value="Genomic_DNA"/>
</dbReference>
<dbReference type="Pfam" id="PF02627">
    <property type="entry name" value="CMD"/>
    <property type="match status" value="1"/>
</dbReference>
<evidence type="ECO:0000313" key="4">
    <source>
        <dbReference type="Proteomes" id="UP000184032"/>
    </source>
</evidence>
<keyword evidence="1" id="KW-0812">Transmembrane</keyword>
<dbReference type="STRING" id="1120995.SAMN02745245_00749"/>
<dbReference type="AlphaFoldDB" id="A0A1M5QUG8"/>
<keyword evidence="4" id="KW-1185">Reference proteome</keyword>
<sequence>MKNKDFFGRKLYNFKESYTNLYYCVRSIPKFKKYMKKNVLTQSFKSKIMLATTEVNGCAMCSYKHTEIALESGVDQKEIQSLLNSVMSDIPEEERVAILFAQYYADNRGVISDSSWNEVVSEYGEEKALAILAAIQIIMAGNTYGIPMGSLLSRINKSGKYELDERSSLSYEILMILSLIIYLPVSIVHSIIASITSAPIAKFQKKLAYTS</sequence>
<gene>
    <name evidence="3" type="ORF">SAMN02745245_00749</name>
</gene>
<feature type="transmembrane region" description="Helical" evidence="1">
    <location>
        <begin position="129"/>
        <end position="153"/>
    </location>
</feature>
<dbReference type="InterPro" id="IPR003779">
    <property type="entry name" value="CMD-like"/>
</dbReference>
<dbReference type="GO" id="GO:0051920">
    <property type="term" value="F:peroxiredoxin activity"/>
    <property type="evidence" value="ECO:0007669"/>
    <property type="project" value="InterPro"/>
</dbReference>
<evidence type="ECO:0000259" key="2">
    <source>
        <dbReference type="Pfam" id="PF02627"/>
    </source>
</evidence>
<keyword evidence="1" id="KW-0472">Membrane</keyword>
<dbReference type="SUPFAM" id="SSF69118">
    <property type="entry name" value="AhpD-like"/>
    <property type="match status" value="1"/>
</dbReference>
<evidence type="ECO:0000256" key="1">
    <source>
        <dbReference type="SAM" id="Phobius"/>
    </source>
</evidence>
<protein>
    <submittedName>
        <fullName evidence="3">Alkylhydroperoxidase AhpD family core domain-containing protein</fullName>
    </submittedName>
</protein>